<gene>
    <name evidence="4" type="ORF">D4A39_15245</name>
</gene>
<keyword evidence="5" id="KW-1185">Reference proteome</keyword>
<feature type="signal peptide" evidence="3">
    <location>
        <begin position="1"/>
        <end position="17"/>
    </location>
</feature>
<keyword evidence="3" id="KW-0732">Signal</keyword>
<dbReference type="SUPFAM" id="SSF48452">
    <property type="entry name" value="TPR-like"/>
    <property type="match status" value="2"/>
</dbReference>
<evidence type="ECO:0000256" key="1">
    <source>
        <dbReference type="PROSITE-ProRule" id="PRU00339"/>
    </source>
</evidence>
<proteinExistence type="predicted"/>
<keyword evidence="2" id="KW-0175">Coiled coil</keyword>
<evidence type="ECO:0000256" key="2">
    <source>
        <dbReference type="SAM" id="Coils"/>
    </source>
</evidence>
<evidence type="ECO:0000256" key="3">
    <source>
        <dbReference type="SAM" id="SignalP"/>
    </source>
</evidence>
<dbReference type="OrthoDB" id="6072288at2"/>
<organism evidence="4 5">
    <name type="scientific">Alcanivorax profundi</name>
    <dbReference type="NCBI Taxonomy" id="2338368"/>
    <lineage>
        <taxon>Bacteria</taxon>
        <taxon>Pseudomonadati</taxon>
        <taxon>Pseudomonadota</taxon>
        <taxon>Gammaproteobacteria</taxon>
        <taxon>Oceanospirillales</taxon>
        <taxon>Alcanivoracaceae</taxon>
        <taxon>Alcanivorax</taxon>
    </lineage>
</organism>
<reference evidence="4 5" key="1">
    <citation type="submission" date="2018-09" db="EMBL/GenBank/DDBJ databases">
        <title>Alcanivorax profundi sp. nov., isolated from 1000 m-depth seawater of the Mariana Trench.</title>
        <authorList>
            <person name="Liu J."/>
        </authorList>
    </citation>
    <scope>NUCLEOTIDE SEQUENCE [LARGE SCALE GENOMIC DNA]</scope>
    <source>
        <strain evidence="4 5">MTEO17</strain>
    </source>
</reference>
<dbReference type="Proteomes" id="UP000283734">
    <property type="component" value="Unassembled WGS sequence"/>
</dbReference>
<dbReference type="InterPro" id="IPR019734">
    <property type="entry name" value="TPR_rpt"/>
</dbReference>
<protein>
    <submittedName>
        <fullName evidence="4">Tetratricopeptide repeat protein</fullName>
    </submittedName>
</protein>
<evidence type="ECO:0000313" key="5">
    <source>
        <dbReference type="Proteomes" id="UP000283734"/>
    </source>
</evidence>
<name>A0A418XUC1_9GAMM</name>
<dbReference type="Pfam" id="PF13432">
    <property type="entry name" value="TPR_16"/>
    <property type="match status" value="2"/>
</dbReference>
<dbReference type="EMBL" id="QYYA01000006">
    <property type="protein sequence ID" value="RJG16148.1"/>
    <property type="molecule type" value="Genomic_DNA"/>
</dbReference>
<feature type="repeat" description="TPR" evidence="1">
    <location>
        <begin position="100"/>
        <end position="133"/>
    </location>
</feature>
<sequence length="627" mass="72157">MRGVFYLLLLCSSLVWARLDEPHKVEEPAYGEVAYLYLQGDYFAALTRAQMALERGEVQVHKPELQVLLGAMYSAYGMPEDAQQVFDSLLDSQVSDGVAQRAWIHLAGLYYRQGKYKQALATLEQQVGEQPPEALQEVFYSLRAKILMRLGRYEEAAESLDAFSENHPLNAYLRYNLAISWINGEHPSLGQEWLWKLANLPPGSAETNAIKDKAMLALAIYMLRSEQQDRALQLLSNARLEGPFSDISLLLYARALLLANQPGKALPVLQKLDQGSIQRATVQEAQLAIPYLYESLNNQKAARQAFETALDRFDKLDTYLVEVEAQIAGGEWFAEMVGSPRWSTAMDPVPAFLPQRVSSFPTFYEWFATAEFQQGWNQYHELMRQRNLLSLWQQKMPGLYTMLAAHERKHNTLRPEAKALLKDLAGQDFQGQMTRLERRFSEAVESQDPLPFATDREQKLWTAQQQAREHTQGWGQQARPDMVEKLDFYKGVLLWEMQQDIVPRQWDREREIKQIEGLLEENRLLRSRVLYATYRVDRLEVFQRELPELEAELSNLQKRGERLMRRQQYGLQASAYEQVTATRARLKRFSASAHEGLADLYHRALRERRGSPAPVEGQGLESLQIQP</sequence>
<comment type="caution">
    <text evidence="4">The sequence shown here is derived from an EMBL/GenBank/DDBJ whole genome shotgun (WGS) entry which is preliminary data.</text>
</comment>
<keyword evidence="1" id="KW-0802">TPR repeat</keyword>
<dbReference type="RefSeq" id="WP_022983709.1">
    <property type="nucleotide sequence ID" value="NZ_QYYA01000006.1"/>
</dbReference>
<dbReference type="AlphaFoldDB" id="A0A418XUC1"/>
<dbReference type="InterPro" id="IPR011990">
    <property type="entry name" value="TPR-like_helical_dom_sf"/>
</dbReference>
<dbReference type="PROSITE" id="PS50005">
    <property type="entry name" value="TPR"/>
    <property type="match status" value="1"/>
</dbReference>
<accession>A0A418XUC1</accession>
<evidence type="ECO:0000313" key="4">
    <source>
        <dbReference type="EMBL" id="RJG16148.1"/>
    </source>
</evidence>
<feature type="chain" id="PRO_5019139024" evidence="3">
    <location>
        <begin position="18"/>
        <end position="627"/>
    </location>
</feature>
<dbReference type="Gene3D" id="1.25.40.10">
    <property type="entry name" value="Tetratricopeptide repeat domain"/>
    <property type="match status" value="2"/>
</dbReference>
<feature type="coiled-coil region" evidence="2">
    <location>
        <begin position="508"/>
        <end position="566"/>
    </location>
</feature>